<comment type="similarity">
    <text evidence="7">Belongs to the aspartate/glutamate racemases family.</text>
</comment>
<dbReference type="InterPro" id="IPR004391">
    <property type="entry name" value="Glu_race"/>
</dbReference>
<dbReference type="GO" id="GO:0071555">
    <property type="term" value="P:cell wall organization"/>
    <property type="evidence" value="ECO:0007669"/>
    <property type="project" value="UniProtKB-KW"/>
</dbReference>
<keyword evidence="3 7" id="KW-0133">Cell shape</keyword>
<dbReference type="AlphaFoldDB" id="A0AAU7D9Z7"/>
<gene>
    <name evidence="7" type="primary">murI</name>
    <name evidence="8" type="ORF">P4G45_05290</name>
    <name evidence="9" type="ORF">P8936_05260</name>
</gene>
<keyword evidence="6 7" id="KW-0961">Cell wall biogenesis/degradation</keyword>
<reference evidence="9" key="1">
    <citation type="submission" date="2023-03" db="EMBL/GenBank/DDBJ databases">
        <title>Edaphobacter sp.</title>
        <authorList>
            <person name="Huber K.J."/>
            <person name="Papendorf J."/>
            <person name="Pilke C."/>
            <person name="Bunk B."/>
            <person name="Sproeer C."/>
            <person name="Pester M."/>
        </authorList>
    </citation>
    <scope>NUCLEOTIDE SEQUENCE</scope>
    <source>
        <strain evidence="8">DSM 109919</strain>
        <strain evidence="9">DSM 109920</strain>
    </source>
</reference>
<dbReference type="InterPro" id="IPR001920">
    <property type="entry name" value="Asp/Glu_race"/>
</dbReference>
<comment type="catalytic activity">
    <reaction evidence="1 7">
        <text>L-glutamate = D-glutamate</text>
        <dbReference type="Rhea" id="RHEA:12813"/>
        <dbReference type="ChEBI" id="CHEBI:29985"/>
        <dbReference type="ChEBI" id="CHEBI:29986"/>
        <dbReference type="EC" id="5.1.1.3"/>
    </reaction>
</comment>
<dbReference type="Gene3D" id="3.40.50.1860">
    <property type="match status" value="2"/>
</dbReference>
<evidence type="ECO:0000256" key="3">
    <source>
        <dbReference type="ARBA" id="ARBA00022960"/>
    </source>
</evidence>
<evidence type="ECO:0000256" key="2">
    <source>
        <dbReference type="ARBA" id="ARBA00013090"/>
    </source>
</evidence>
<dbReference type="Pfam" id="PF01177">
    <property type="entry name" value="Asp_Glu_race"/>
    <property type="match status" value="1"/>
</dbReference>
<evidence type="ECO:0000256" key="1">
    <source>
        <dbReference type="ARBA" id="ARBA00001602"/>
    </source>
</evidence>
<evidence type="ECO:0000313" key="8">
    <source>
        <dbReference type="EMBL" id="XBH11144.1"/>
    </source>
</evidence>
<evidence type="ECO:0000256" key="6">
    <source>
        <dbReference type="ARBA" id="ARBA00023316"/>
    </source>
</evidence>
<dbReference type="EC" id="5.1.1.3" evidence="2 7"/>
<feature type="active site" description="Proton donor/acceptor" evidence="7">
    <location>
        <position position="220"/>
    </location>
</feature>
<dbReference type="KEGG" id="epl:P4G45_05290"/>
<dbReference type="InterPro" id="IPR033134">
    <property type="entry name" value="Asp/Glu_racemase_AS_2"/>
</dbReference>
<accession>A0AAU7D9Z7</accession>
<organism evidence="9">
    <name type="scientific">Edaphobacter paludis</name>
    <dbReference type="NCBI Taxonomy" id="3035702"/>
    <lineage>
        <taxon>Bacteria</taxon>
        <taxon>Pseudomonadati</taxon>
        <taxon>Acidobacteriota</taxon>
        <taxon>Terriglobia</taxon>
        <taxon>Terriglobales</taxon>
        <taxon>Acidobacteriaceae</taxon>
        <taxon>Edaphobacter</taxon>
    </lineage>
</organism>
<comment type="pathway">
    <text evidence="7">Cell wall biogenesis; peptidoglycan biosynthesis.</text>
</comment>
<feature type="binding site" evidence="7">
    <location>
        <begin position="221"/>
        <end position="222"/>
    </location>
    <ligand>
        <name>substrate</name>
    </ligand>
</feature>
<dbReference type="RefSeq" id="WP_348268631.1">
    <property type="nucleotide sequence ID" value="NZ_CP121194.1"/>
</dbReference>
<proteinExistence type="inferred from homology"/>
<evidence type="ECO:0000256" key="4">
    <source>
        <dbReference type="ARBA" id="ARBA00022984"/>
    </source>
</evidence>
<feature type="binding site" evidence="7">
    <location>
        <begin position="22"/>
        <end position="23"/>
    </location>
    <ligand>
        <name>substrate</name>
    </ligand>
</feature>
<dbReference type="InterPro" id="IPR015942">
    <property type="entry name" value="Asp/Glu/hydantoin_racemase"/>
</dbReference>
<dbReference type="PROSITE" id="PS00924">
    <property type="entry name" value="ASP_GLU_RACEMASE_2"/>
    <property type="match status" value="1"/>
</dbReference>
<evidence type="ECO:0000256" key="7">
    <source>
        <dbReference type="HAMAP-Rule" id="MF_00258"/>
    </source>
</evidence>
<dbReference type="GO" id="GO:0008881">
    <property type="term" value="F:glutamate racemase activity"/>
    <property type="evidence" value="ECO:0007669"/>
    <property type="project" value="UniProtKB-UniRule"/>
</dbReference>
<protein>
    <recommendedName>
        <fullName evidence="2 7">Glutamate racemase</fullName>
        <ecNumber evidence="2 7">5.1.1.3</ecNumber>
    </recommendedName>
</protein>
<sequence>MTAKTAKPAKLLPPNPTIGVFDSGFGGLTVLRDLLPLIPGASYIYLGDTARLPYGSKSQETIARYAVSSAKFLEEQGADLLCIACNTASALALEDIRQALPIPVVGVIQPGAEAAHQAIDSSTNRVPHLPDSLTVAKGEEPPQTSPSVLVLATTATIQSHAYAHALNALGLAAIEKACPLLVPLVEEGWIDHPVTAEVLRIYLNEAFAEAPNLNTLLLGCTHYPLLQPLIKRTLAELNHPMTIIDSAAATAATVAEYFPANPTGAPATSRFYATDSIEKFQRLGSSFLGHPLSEVHLLDLGG</sequence>
<keyword evidence="5 7" id="KW-0413">Isomerase</keyword>
<feature type="binding site" evidence="7">
    <location>
        <begin position="86"/>
        <end position="87"/>
    </location>
    <ligand>
        <name>substrate</name>
    </ligand>
</feature>
<dbReference type="EMBL" id="CP121195">
    <property type="protein sequence ID" value="XBH14573.1"/>
    <property type="molecule type" value="Genomic_DNA"/>
</dbReference>
<dbReference type="SUPFAM" id="SSF53681">
    <property type="entry name" value="Aspartate/glutamate racemase"/>
    <property type="match status" value="2"/>
</dbReference>
<dbReference type="PANTHER" id="PTHR21198:SF2">
    <property type="entry name" value="GLUTAMATE RACEMASE"/>
    <property type="match status" value="1"/>
</dbReference>
<feature type="active site" description="Proton donor/acceptor" evidence="7">
    <location>
        <position position="85"/>
    </location>
</feature>
<dbReference type="EMBL" id="CP121194">
    <property type="protein sequence ID" value="XBH11144.1"/>
    <property type="molecule type" value="Genomic_DNA"/>
</dbReference>
<accession>A0AAU7D0F5</accession>
<evidence type="ECO:0000313" key="9">
    <source>
        <dbReference type="EMBL" id="XBH14573.1"/>
    </source>
</evidence>
<keyword evidence="4 7" id="KW-0573">Peptidoglycan synthesis</keyword>
<comment type="function">
    <text evidence="7">Provides the (R)-glutamate required for cell wall biosynthesis.</text>
</comment>
<evidence type="ECO:0000256" key="5">
    <source>
        <dbReference type="ARBA" id="ARBA00023235"/>
    </source>
</evidence>
<dbReference type="GO" id="GO:0009252">
    <property type="term" value="P:peptidoglycan biosynthetic process"/>
    <property type="evidence" value="ECO:0007669"/>
    <property type="project" value="UniProtKB-UniRule"/>
</dbReference>
<dbReference type="HAMAP" id="MF_00258">
    <property type="entry name" value="Glu_racemase"/>
    <property type="match status" value="1"/>
</dbReference>
<dbReference type="GO" id="GO:0008360">
    <property type="term" value="P:regulation of cell shape"/>
    <property type="evidence" value="ECO:0007669"/>
    <property type="project" value="UniProtKB-KW"/>
</dbReference>
<feature type="binding site" evidence="7">
    <location>
        <begin position="54"/>
        <end position="55"/>
    </location>
    <ligand>
        <name>substrate</name>
    </ligand>
</feature>
<dbReference type="PANTHER" id="PTHR21198">
    <property type="entry name" value="GLUTAMATE RACEMASE"/>
    <property type="match status" value="1"/>
</dbReference>
<name>A0AAU7D9Z7_9BACT</name>